<dbReference type="SUPFAM" id="SSF53474">
    <property type="entry name" value="alpha/beta-Hydrolases"/>
    <property type="match status" value="1"/>
</dbReference>
<dbReference type="GO" id="GO:0016787">
    <property type="term" value="F:hydrolase activity"/>
    <property type="evidence" value="ECO:0007669"/>
    <property type="project" value="UniProtKB-KW"/>
</dbReference>
<gene>
    <name evidence="2" type="primary">bioH</name>
    <name evidence="2" type="ordered locus">KVU_1274</name>
</gene>
<proteinExistence type="predicted"/>
<sequence>MTEDHMPREFISKNGAISIVHDEGQGPLVVLVSGLGGTAAFWQPVRQALARRYRVISFDQPGCGDAPVWGGVPSVSGLAQMLAEILDGAVPAIMIGHSTGGAIVQDYLSQALGPLPDAAVLSGTWAQPCPYMKALFALRLRSLKTDYSGDVAQYRAMTRLLGAAPADILSDDFAALPPQVDHDFARTQALRMQALLAFQGGALPDLPLLILGAADDRIIPAYHQQALAAANPRAHLAVLPEGGHFFPQSRSDWFIRALDDGLAASRQKSKQ</sequence>
<evidence type="ECO:0000313" key="3">
    <source>
        <dbReference type="Proteomes" id="UP000000692"/>
    </source>
</evidence>
<evidence type="ECO:0000313" key="2">
    <source>
        <dbReference type="EMBL" id="AEM41113.1"/>
    </source>
</evidence>
<accession>F9Y7Y7</accession>
<dbReference type="eggNOG" id="COG2267">
    <property type="taxonomic scope" value="Bacteria"/>
</dbReference>
<reference evidence="2 3" key="1">
    <citation type="journal article" date="2011" name="J. Bacteriol.">
        <title>Complete genome sequence of the industrial strain Ketogulonicigenium vulgare WSH-001.</title>
        <authorList>
            <person name="Liu L."/>
            <person name="Li Y."/>
            <person name="Zhang J."/>
            <person name="Zhou Z."/>
            <person name="Liu J."/>
            <person name="Li X."/>
            <person name="Zhou J."/>
            <person name="Du G."/>
            <person name="Wang L."/>
            <person name="Chen J."/>
        </authorList>
    </citation>
    <scope>NUCLEOTIDE SEQUENCE [LARGE SCALE GENOMIC DNA]</scope>
    <source>
        <strain evidence="2 3">WSH-001</strain>
    </source>
</reference>
<dbReference type="InterPro" id="IPR000073">
    <property type="entry name" value="AB_hydrolase_1"/>
</dbReference>
<dbReference type="InterPro" id="IPR050471">
    <property type="entry name" value="AB_hydrolase"/>
</dbReference>
<keyword evidence="3" id="KW-1185">Reference proteome</keyword>
<organism evidence="2 3">
    <name type="scientific">Ketogulonicigenium vulgare (strain WSH-001)</name>
    <dbReference type="NCBI Taxonomy" id="759362"/>
    <lineage>
        <taxon>Bacteria</taxon>
        <taxon>Pseudomonadati</taxon>
        <taxon>Pseudomonadota</taxon>
        <taxon>Alphaproteobacteria</taxon>
        <taxon>Rhodobacterales</taxon>
        <taxon>Roseobacteraceae</taxon>
        <taxon>Ketogulonicigenium</taxon>
    </lineage>
</organism>
<evidence type="ECO:0000259" key="1">
    <source>
        <dbReference type="Pfam" id="PF12697"/>
    </source>
</evidence>
<dbReference type="RefSeq" id="WP_013384577.1">
    <property type="nucleotide sequence ID" value="NC_017384.1"/>
</dbReference>
<dbReference type="Gene3D" id="3.40.50.1820">
    <property type="entry name" value="alpha/beta hydrolase"/>
    <property type="match status" value="1"/>
</dbReference>
<dbReference type="AlphaFoldDB" id="F9Y7Y7"/>
<dbReference type="PANTHER" id="PTHR43433">
    <property type="entry name" value="HYDROLASE, ALPHA/BETA FOLD FAMILY PROTEIN"/>
    <property type="match status" value="1"/>
</dbReference>
<feature type="domain" description="AB hydrolase-1" evidence="1">
    <location>
        <begin position="29"/>
        <end position="256"/>
    </location>
</feature>
<dbReference type="InterPro" id="IPR029058">
    <property type="entry name" value="AB_hydrolase_fold"/>
</dbReference>
<dbReference type="HOGENOM" id="CLU_020336_50_1_5"/>
<dbReference type="OrthoDB" id="9804723at2"/>
<name>F9Y7Y7_KETVW</name>
<dbReference type="Proteomes" id="UP000000692">
    <property type="component" value="Chromosome"/>
</dbReference>
<protein>
    <submittedName>
        <fullName evidence="2">Putative alpha/beta hydrolase fold family protein</fullName>
    </submittedName>
</protein>
<dbReference type="PANTHER" id="PTHR43433:SF10">
    <property type="entry name" value="AB HYDROLASE-1 DOMAIN-CONTAINING PROTEIN"/>
    <property type="match status" value="1"/>
</dbReference>
<dbReference type="KEGG" id="kvl:KVU_1274"/>
<keyword evidence="2" id="KW-0378">Hydrolase</keyword>
<dbReference type="PRINTS" id="PR00111">
    <property type="entry name" value="ABHYDROLASE"/>
</dbReference>
<dbReference type="Pfam" id="PF12697">
    <property type="entry name" value="Abhydrolase_6"/>
    <property type="match status" value="1"/>
</dbReference>
<dbReference type="EMBL" id="CP002018">
    <property type="protein sequence ID" value="AEM41113.1"/>
    <property type="molecule type" value="Genomic_DNA"/>
</dbReference>